<comment type="similarity">
    <text evidence="1 6">Belongs to the methyltransferase superfamily. RsmH family.</text>
</comment>
<dbReference type="EC" id="2.1.1.199" evidence="6"/>
<evidence type="ECO:0000313" key="8">
    <source>
        <dbReference type="Proteomes" id="UP000240042"/>
    </source>
</evidence>
<evidence type="ECO:0000256" key="4">
    <source>
        <dbReference type="ARBA" id="ARBA00022679"/>
    </source>
</evidence>
<accession>A0A1I1CXU7</accession>
<dbReference type="GO" id="GO:0005737">
    <property type="term" value="C:cytoplasm"/>
    <property type="evidence" value="ECO:0007669"/>
    <property type="project" value="UniProtKB-SubCell"/>
</dbReference>
<dbReference type="STRING" id="34097.SAMN02745150_00079"/>
<dbReference type="PANTHER" id="PTHR11265:SF0">
    <property type="entry name" value="12S RRNA N4-METHYLCYTIDINE METHYLTRANSFERASE"/>
    <property type="match status" value="1"/>
</dbReference>
<name>A0A1I1CXU7_BREAD</name>
<dbReference type="Proteomes" id="UP000240042">
    <property type="component" value="Unassembled WGS sequence"/>
</dbReference>
<sequence>MKIYHQPILATTIIEAFRLSESSIVADLTTGEGGHSELIAPLIQNGKLFCMDRDNEILSIARSRLNKFTHVEYVCDTYNNLTTRRLEVGFPLFDGILVDMGISMFHFKGVQRGFSFEDDNLDMRLNPELTLTAEKIINTFSEKDLSDIFYYYGEEFSSRRFAQAVVRQRPFFSAKDLAQCIRHAANRKTKTHPATKIFQALRIYVNDELEIAENFLKEAVNNLAPGGTLAILTFHSLEDRIVKNAFKEFAAKKLGNMLNKKPIIPDFGEIRNNPAARSAKLRIFKRNLCI</sequence>
<dbReference type="PANTHER" id="PTHR11265">
    <property type="entry name" value="S-ADENOSYL-METHYLTRANSFERASE MRAW"/>
    <property type="match status" value="1"/>
</dbReference>
<dbReference type="EMBL" id="FOKY01000001">
    <property type="protein sequence ID" value="SFB67569.1"/>
    <property type="molecule type" value="Genomic_DNA"/>
</dbReference>
<comment type="subcellular location">
    <subcellularLocation>
        <location evidence="6">Cytoplasm</location>
    </subcellularLocation>
</comment>
<feature type="binding site" evidence="6">
    <location>
        <begin position="33"/>
        <end position="35"/>
    </location>
    <ligand>
        <name>S-adenosyl-L-methionine</name>
        <dbReference type="ChEBI" id="CHEBI:59789"/>
    </ligand>
</feature>
<comment type="catalytic activity">
    <reaction evidence="6">
        <text>cytidine(1402) in 16S rRNA + S-adenosyl-L-methionine = N(4)-methylcytidine(1402) in 16S rRNA + S-adenosyl-L-homocysteine + H(+)</text>
        <dbReference type="Rhea" id="RHEA:42928"/>
        <dbReference type="Rhea" id="RHEA-COMP:10286"/>
        <dbReference type="Rhea" id="RHEA-COMP:10287"/>
        <dbReference type="ChEBI" id="CHEBI:15378"/>
        <dbReference type="ChEBI" id="CHEBI:57856"/>
        <dbReference type="ChEBI" id="CHEBI:59789"/>
        <dbReference type="ChEBI" id="CHEBI:74506"/>
        <dbReference type="ChEBI" id="CHEBI:82748"/>
        <dbReference type="EC" id="2.1.1.199"/>
    </reaction>
</comment>
<evidence type="ECO:0000256" key="6">
    <source>
        <dbReference type="HAMAP-Rule" id="MF_01007"/>
    </source>
</evidence>
<dbReference type="HAMAP" id="MF_01007">
    <property type="entry name" value="16SrRNA_methyltr_H"/>
    <property type="match status" value="1"/>
</dbReference>
<dbReference type="InterPro" id="IPR002903">
    <property type="entry name" value="RsmH"/>
</dbReference>
<keyword evidence="5 6" id="KW-0949">S-adenosyl-L-methionine</keyword>
<dbReference type="RefSeq" id="WP_092317026.1">
    <property type="nucleotide sequence ID" value="NZ_FOKY01000001.1"/>
</dbReference>
<dbReference type="Pfam" id="PF01795">
    <property type="entry name" value="Methyltransf_5"/>
    <property type="match status" value="1"/>
</dbReference>
<feature type="binding site" evidence="6">
    <location>
        <position position="52"/>
    </location>
    <ligand>
        <name>S-adenosyl-L-methionine</name>
        <dbReference type="ChEBI" id="CHEBI:59789"/>
    </ligand>
</feature>
<dbReference type="PIRSF" id="PIRSF004486">
    <property type="entry name" value="MraW"/>
    <property type="match status" value="1"/>
</dbReference>
<proteinExistence type="inferred from homology"/>
<protein>
    <recommendedName>
        <fullName evidence="6">Ribosomal RNA small subunit methyltransferase H</fullName>
        <ecNumber evidence="6">2.1.1.199</ecNumber>
    </recommendedName>
    <alternativeName>
        <fullName evidence="6">16S rRNA m(4)C1402 methyltransferase</fullName>
    </alternativeName>
    <alternativeName>
        <fullName evidence="6">rRNA (cytosine-N(4)-)-methyltransferase RsmH</fullName>
    </alternativeName>
</protein>
<dbReference type="GO" id="GO:0070475">
    <property type="term" value="P:rRNA base methylation"/>
    <property type="evidence" value="ECO:0007669"/>
    <property type="project" value="UniProtKB-UniRule"/>
</dbReference>
<dbReference type="Gene3D" id="1.10.150.170">
    <property type="entry name" value="Putative methyltransferase TM0872, insert domain"/>
    <property type="match status" value="1"/>
</dbReference>
<dbReference type="SUPFAM" id="SSF53335">
    <property type="entry name" value="S-adenosyl-L-methionine-dependent methyltransferases"/>
    <property type="match status" value="1"/>
</dbReference>
<evidence type="ECO:0000256" key="3">
    <source>
        <dbReference type="ARBA" id="ARBA00022603"/>
    </source>
</evidence>
<gene>
    <name evidence="6" type="primary">rsmH</name>
    <name evidence="7" type="ORF">SAMN02745150_00079</name>
</gene>
<feature type="binding site" evidence="6">
    <location>
        <position position="78"/>
    </location>
    <ligand>
        <name>S-adenosyl-L-methionine</name>
        <dbReference type="ChEBI" id="CHEBI:59789"/>
    </ligand>
</feature>
<dbReference type="GO" id="GO:0071424">
    <property type="term" value="F:rRNA (cytosine-N4-)-methyltransferase activity"/>
    <property type="evidence" value="ECO:0007669"/>
    <property type="project" value="UniProtKB-UniRule"/>
</dbReference>
<dbReference type="Gene3D" id="3.40.50.150">
    <property type="entry name" value="Vaccinia Virus protein VP39"/>
    <property type="match status" value="1"/>
</dbReference>
<keyword evidence="2 6" id="KW-0698">rRNA processing</keyword>
<feature type="binding site" evidence="6">
    <location>
        <position position="106"/>
    </location>
    <ligand>
        <name>S-adenosyl-L-methionine</name>
        <dbReference type="ChEBI" id="CHEBI:59789"/>
    </ligand>
</feature>
<evidence type="ECO:0000313" key="7">
    <source>
        <dbReference type="EMBL" id="SFB67569.1"/>
    </source>
</evidence>
<keyword evidence="6" id="KW-0963">Cytoplasm</keyword>
<dbReference type="OrthoDB" id="9806637at2"/>
<keyword evidence="3 6" id="KW-0489">Methyltransferase</keyword>
<dbReference type="AlphaFoldDB" id="A0A1I1CXU7"/>
<organism evidence="7 8">
    <name type="scientific">Brevinema andersonii</name>
    <dbReference type="NCBI Taxonomy" id="34097"/>
    <lineage>
        <taxon>Bacteria</taxon>
        <taxon>Pseudomonadati</taxon>
        <taxon>Spirochaetota</taxon>
        <taxon>Spirochaetia</taxon>
        <taxon>Brevinematales</taxon>
        <taxon>Brevinemataceae</taxon>
        <taxon>Brevinema</taxon>
    </lineage>
</organism>
<comment type="function">
    <text evidence="6">Specifically methylates the N4 position of cytidine in position 1402 (C1402) of 16S rRNA.</text>
</comment>
<dbReference type="NCBIfam" id="TIGR00006">
    <property type="entry name" value="16S rRNA (cytosine(1402)-N(4))-methyltransferase RsmH"/>
    <property type="match status" value="1"/>
</dbReference>
<keyword evidence="8" id="KW-1185">Reference proteome</keyword>
<reference evidence="8" key="1">
    <citation type="submission" date="2016-10" db="EMBL/GenBank/DDBJ databases">
        <authorList>
            <person name="Varghese N."/>
            <person name="Submissions S."/>
        </authorList>
    </citation>
    <scope>NUCLEOTIDE SEQUENCE [LARGE SCALE GENOMIC DNA]</scope>
    <source>
        <strain evidence="8">ATCC 43811</strain>
    </source>
</reference>
<dbReference type="SUPFAM" id="SSF81799">
    <property type="entry name" value="Putative methyltransferase TM0872, insert domain"/>
    <property type="match status" value="1"/>
</dbReference>
<dbReference type="InterPro" id="IPR023397">
    <property type="entry name" value="SAM-dep_MeTrfase_MraW_recog"/>
</dbReference>
<feature type="binding site" evidence="6">
    <location>
        <position position="99"/>
    </location>
    <ligand>
        <name>S-adenosyl-L-methionine</name>
        <dbReference type="ChEBI" id="CHEBI:59789"/>
    </ligand>
</feature>
<evidence type="ECO:0000256" key="5">
    <source>
        <dbReference type="ARBA" id="ARBA00022691"/>
    </source>
</evidence>
<keyword evidence="4 6" id="KW-0808">Transferase</keyword>
<dbReference type="InterPro" id="IPR029063">
    <property type="entry name" value="SAM-dependent_MTases_sf"/>
</dbReference>
<evidence type="ECO:0000256" key="1">
    <source>
        <dbReference type="ARBA" id="ARBA00010396"/>
    </source>
</evidence>
<evidence type="ECO:0000256" key="2">
    <source>
        <dbReference type="ARBA" id="ARBA00022552"/>
    </source>
</evidence>